<dbReference type="Gene3D" id="3.30.930.10">
    <property type="entry name" value="Bira Bifunctional Protein, Domain 2"/>
    <property type="match status" value="1"/>
</dbReference>
<dbReference type="GO" id="GO:0006433">
    <property type="term" value="P:prolyl-tRNA aminoacylation"/>
    <property type="evidence" value="ECO:0007669"/>
    <property type="project" value="InterPro"/>
</dbReference>
<reference evidence="11" key="3">
    <citation type="submission" date="2018-08" db="EMBL/GenBank/DDBJ databases">
        <title>Leveraging single-cell genomics to expand the Fungal Tree of Life.</title>
        <authorList>
            <consortium name="DOE Joint Genome Institute"/>
            <person name="Ahrendt S.R."/>
            <person name="Quandt C.A."/>
            <person name="Ciobanu D."/>
            <person name="Clum A."/>
            <person name="Salamov A."/>
            <person name="Andreopoulos B."/>
            <person name="Cheng J.-F."/>
            <person name="Woyke T."/>
            <person name="Pelin A."/>
            <person name="Henrissat B."/>
            <person name="Reynolds N."/>
            <person name="Benny G.L."/>
            <person name="Smith M.E."/>
            <person name="James T.Y."/>
            <person name="Grigoriev I.V."/>
        </authorList>
    </citation>
    <scope>NUCLEOTIDE SEQUENCE</scope>
    <source>
        <strain evidence="11">ATCC 52028</strain>
    </source>
</reference>
<dbReference type="STRING" id="1555241.A0A4P9WVR4"/>
<keyword evidence="7 11" id="KW-0030">Aminoacyl-tRNA synthetase</keyword>
<evidence type="ECO:0000256" key="6">
    <source>
        <dbReference type="ARBA" id="ARBA00022917"/>
    </source>
</evidence>
<keyword evidence="4" id="KW-0547">Nucleotide-binding</keyword>
<dbReference type="AlphaFoldDB" id="A0A4P9WVR4"/>
<dbReference type="FunFam" id="3.30.930.10:FF:000007">
    <property type="entry name" value="Bifunctional glutamate/proline--tRNA ligase"/>
    <property type="match status" value="1"/>
</dbReference>
<name>A0A4P9WVR4_9FUNG</name>
<dbReference type="InterPro" id="IPR004154">
    <property type="entry name" value="Anticodon-bd"/>
</dbReference>
<dbReference type="FunFam" id="3.40.50.800:FF:000005">
    <property type="entry name" value="bifunctional glutamate/proline--tRNA ligase"/>
    <property type="match status" value="1"/>
</dbReference>
<dbReference type="InterPro" id="IPR036621">
    <property type="entry name" value="Anticodon-bd_dom_sf"/>
</dbReference>
<keyword evidence="14" id="KW-1185">Reference proteome</keyword>
<dbReference type="PANTHER" id="PTHR43382">
    <property type="entry name" value="PROLYL-TRNA SYNTHETASE"/>
    <property type="match status" value="1"/>
</dbReference>
<dbReference type="CDD" id="cd00862">
    <property type="entry name" value="ProRS_anticodon_zinc"/>
    <property type="match status" value="1"/>
</dbReference>
<dbReference type="EMBL" id="ML014370">
    <property type="protein sequence ID" value="RKO98744.1"/>
    <property type="molecule type" value="Genomic_DNA"/>
</dbReference>
<dbReference type="GO" id="GO:0005524">
    <property type="term" value="F:ATP binding"/>
    <property type="evidence" value="ECO:0007669"/>
    <property type="project" value="UniProtKB-KW"/>
</dbReference>
<evidence type="ECO:0000256" key="4">
    <source>
        <dbReference type="ARBA" id="ARBA00022741"/>
    </source>
</evidence>
<dbReference type="PROSITE" id="PS50862">
    <property type="entry name" value="AA_TRNA_LIGASE_II"/>
    <property type="match status" value="1"/>
</dbReference>
<evidence type="ECO:0000313" key="14">
    <source>
        <dbReference type="Proteomes" id="UP000274922"/>
    </source>
</evidence>
<dbReference type="SUPFAM" id="SSF55681">
    <property type="entry name" value="Class II aaRS and biotin synthetases"/>
    <property type="match status" value="1"/>
</dbReference>
<dbReference type="GO" id="GO:0005737">
    <property type="term" value="C:cytoplasm"/>
    <property type="evidence" value="ECO:0007669"/>
    <property type="project" value="InterPro"/>
</dbReference>
<dbReference type="EMBL" id="ML009257">
    <property type="protein sequence ID" value="RKO97471.1"/>
    <property type="molecule type" value="Genomic_DNA"/>
</dbReference>
<feature type="domain" description="Aminoacyl-transfer RNA synthetases class-II family profile" evidence="10">
    <location>
        <begin position="80"/>
        <end position="329"/>
    </location>
</feature>
<dbReference type="Pfam" id="PF03129">
    <property type="entry name" value="HGTP_anticodon"/>
    <property type="match status" value="1"/>
</dbReference>
<evidence type="ECO:0000256" key="5">
    <source>
        <dbReference type="ARBA" id="ARBA00022840"/>
    </source>
</evidence>
<dbReference type="OrthoDB" id="1350766at2759"/>
<dbReference type="InterPro" id="IPR002316">
    <property type="entry name" value="Pro-tRNA-ligase_IIa"/>
</dbReference>
<keyword evidence="6" id="KW-0648">Protein biosynthesis</keyword>
<dbReference type="SMART" id="SM00946">
    <property type="entry name" value="ProRS-C_1"/>
    <property type="match status" value="1"/>
</dbReference>
<evidence type="ECO:0000313" key="12">
    <source>
        <dbReference type="EMBL" id="RKO98744.1"/>
    </source>
</evidence>
<dbReference type="InterPro" id="IPR006195">
    <property type="entry name" value="aa-tRNA-synth_II"/>
</dbReference>
<dbReference type="GO" id="GO:0017101">
    <property type="term" value="C:aminoacyl-tRNA synthetase multienzyme complex"/>
    <property type="evidence" value="ECO:0007669"/>
    <property type="project" value="TreeGrafter"/>
</dbReference>
<dbReference type="GO" id="GO:0004827">
    <property type="term" value="F:proline-tRNA ligase activity"/>
    <property type="evidence" value="ECO:0007669"/>
    <property type="project" value="UniProtKB-EC"/>
</dbReference>
<dbReference type="Pfam" id="PF09180">
    <property type="entry name" value="ProRS-C_1"/>
    <property type="match status" value="1"/>
</dbReference>
<protein>
    <recommendedName>
        <fullName evidence="2">proline--tRNA ligase</fullName>
        <ecNumber evidence="2">6.1.1.15</ecNumber>
    </recommendedName>
    <alternativeName>
        <fullName evidence="8">Prolyl-tRNA synthetase</fullName>
    </alternativeName>
</protein>
<dbReference type="HAMAP" id="MF_01571">
    <property type="entry name" value="Pro_tRNA_synth_type3"/>
    <property type="match status" value="1"/>
</dbReference>
<dbReference type="InterPro" id="IPR033721">
    <property type="entry name" value="ProRS_core_arch_euk"/>
</dbReference>
<dbReference type="Pfam" id="PF00587">
    <property type="entry name" value="tRNA-synt_2b"/>
    <property type="match status" value="1"/>
</dbReference>
<dbReference type="InterPro" id="IPR016061">
    <property type="entry name" value="Pro-tRNA_ligase_II_C"/>
</dbReference>
<dbReference type="Proteomes" id="UP000268535">
    <property type="component" value="Unassembled WGS sequence"/>
</dbReference>
<dbReference type="InterPro" id="IPR017449">
    <property type="entry name" value="Pro-tRNA_synth_II"/>
</dbReference>
<dbReference type="PRINTS" id="PR01046">
    <property type="entry name" value="TRNASYNTHPRO"/>
</dbReference>
<comment type="catalytic activity">
    <reaction evidence="9">
        <text>tRNA(Pro) + L-proline + ATP = L-prolyl-tRNA(Pro) + AMP + diphosphate</text>
        <dbReference type="Rhea" id="RHEA:14305"/>
        <dbReference type="Rhea" id="RHEA-COMP:9700"/>
        <dbReference type="Rhea" id="RHEA-COMP:9702"/>
        <dbReference type="ChEBI" id="CHEBI:30616"/>
        <dbReference type="ChEBI" id="CHEBI:33019"/>
        <dbReference type="ChEBI" id="CHEBI:60039"/>
        <dbReference type="ChEBI" id="CHEBI:78442"/>
        <dbReference type="ChEBI" id="CHEBI:78532"/>
        <dbReference type="ChEBI" id="CHEBI:456215"/>
        <dbReference type="EC" id="6.1.1.15"/>
    </reaction>
</comment>
<dbReference type="EC" id="6.1.1.15" evidence="2"/>
<evidence type="ECO:0000313" key="13">
    <source>
        <dbReference type="Proteomes" id="UP000268535"/>
    </source>
</evidence>
<reference evidence="12" key="2">
    <citation type="submission" date="2018-04" db="EMBL/GenBank/DDBJ databases">
        <title>Leveraging single-cell genomics to expand the Fungal Tree of Life.</title>
        <authorList>
            <consortium name="DOE Joint Genome Institute"/>
            <person name="Ahrendt S.R."/>
            <person name="Quandt C.A."/>
            <person name="Ciobanu D."/>
            <person name="Clum A."/>
            <person name="Salamov A."/>
            <person name="Andreopoulos B."/>
            <person name="Cheng J.-F."/>
            <person name="Woyke T."/>
            <person name="Pelin A."/>
            <person name="Henrissat B."/>
            <person name="Benny G.L."/>
            <person name="Smith M.E."/>
            <person name="James T.Y."/>
            <person name="Grigoriev I.V."/>
        </authorList>
    </citation>
    <scope>NUCLEOTIDE SEQUENCE</scope>
    <source>
        <strain evidence="12">ATCC 52028</strain>
    </source>
</reference>
<evidence type="ECO:0000313" key="11">
    <source>
        <dbReference type="EMBL" id="RKO97471.1"/>
    </source>
</evidence>
<dbReference type="NCBIfam" id="TIGR00408">
    <property type="entry name" value="proS_fam_I"/>
    <property type="match status" value="1"/>
</dbReference>
<dbReference type="InterPro" id="IPR004499">
    <property type="entry name" value="Pro-tRNA-ligase_IIa_arc-type"/>
</dbReference>
<evidence type="ECO:0000256" key="8">
    <source>
        <dbReference type="ARBA" id="ARBA00029731"/>
    </source>
</evidence>
<dbReference type="Gene3D" id="3.30.110.30">
    <property type="entry name" value="C-terminal domain of ProRS"/>
    <property type="match status" value="1"/>
</dbReference>
<evidence type="ECO:0000259" key="10">
    <source>
        <dbReference type="PROSITE" id="PS50862"/>
    </source>
</evidence>
<dbReference type="SUPFAM" id="SSF64586">
    <property type="entry name" value="C-terminal domain of ProRS"/>
    <property type="match status" value="1"/>
</dbReference>
<evidence type="ECO:0000256" key="2">
    <source>
        <dbReference type="ARBA" id="ARBA00012831"/>
    </source>
</evidence>
<evidence type="ECO:0000256" key="9">
    <source>
        <dbReference type="ARBA" id="ARBA00047671"/>
    </source>
</evidence>
<dbReference type="FunFam" id="3.30.110.30:FF:000001">
    <property type="entry name" value="Bifunctional glutamate/proline--tRNA ligase"/>
    <property type="match status" value="1"/>
</dbReference>
<dbReference type="Gene3D" id="3.40.50.800">
    <property type="entry name" value="Anticodon-binding domain"/>
    <property type="match status" value="1"/>
</dbReference>
<accession>A0A4P9WVR4</accession>
<dbReference type="InterPro" id="IPR045864">
    <property type="entry name" value="aa-tRNA-synth_II/BPL/LPL"/>
</dbReference>
<dbReference type="InterPro" id="IPR002314">
    <property type="entry name" value="aa-tRNA-synt_IIb"/>
</dbReference>
<proteinExistence type="inferred from homology"/>
<sequence length="555" mass="62643">MDAHEFAKWAGHFDIASITVPTATPTASASKNAVAAAANESAEDDKVIIGLTAKKETDFKNWYRQLLIKAEMLEYYDVSGCYVLRPNSYSIWEYIQQHFDAGIKKLGVRNCYFPMFVTEDMLQKEKDHIEGFAPEVAWVTKAGQSNLDKPVAIRPTSETVMYPTYAKWIKSWRDLPLRLNQWCNVVRWEFKNPLPFIRTREFLWQEGHTAFATKAEADVEVRHILQLYADVYEQLLAVPMMQGIKSHKEKFAGGLYTTTIEGFVPSTGRGIQAGTSHCLGQNFANMFDITFLDDQHQSQKVWQNSWGLSTRTLGVLCMIHGDNKGLVLPPRVAHTQVVVMPVGITARTTEQERLALTKAATDLVAILNAAGVRATDDCRTQVTPGYKFNHWELRGIPIRLEIGPRDLAKKETRAVRRDTGEACNLSVAEIVVSTQKLLDTMQSEMLARATAERDSRIREIMLFENGFVEALNAKCMVVSPWCNREACEDWVKDNSARQDDGSDAPIDEKEPSMGAKTLCLPFAYNEDPSRKFKEGTKCFACDKPADLWALWGRSY</sequence>
<dbReference type="PANTHER" id="PTHR43382:SF2">
    <property type="entry name" value="BIFUNCTIONAL GLUTAMATE_PROLINE--TRNA LIGASE"/>
    <property type="match status" value="1"/>
</dbReference>
<keyword evidence="5" id="KW-0067">ATP-binding</keyword>
<evidence type="ECO:0000256" key="3">
    <source>
        <dbReference type="ARBA" id="ARBA00022598"/>
    </source>
</evidence>
<comment type="similarity">
    <text evidence="1">Belongs to the class-II aminoacyl-tRNA synthetase family.</text>
</comment>
<dbReference type="SUPFAM" id="SSF52954">
    <property type="entry name" value="Class II aaRS ABD-related"/>
    <property type="match status" value="1"/>
</dbReference>
<reference evidence="13 14" key="1">
    <citation type="journal article" date="2018" name="Nat. Microbiol.">
        <title>Leveraging single-cell genomics to expand the fungal tree of life.</title>
        <authorList>
            <person name="Ahrendt S.R."/>
            <person name="Quandt C.A."/>
            <person name="Ciobanu D."/>
            <person name="Clum A."/>
            <person name="Salamov A."/>
            <person name="Andreopoulos B."/>
            <person name="Cheng J.F."/>
            <person name="Woyke T."/>
            <person name="Pelin A."/>
            <person name="Henrissat B."/>
            <person name="Reynolds N.K."/>
            <person name="Benny G.L."/>
            <person name="Smith M.E."/>
            <person name="James T.Y."/>
            <person name="Grigoriev I.V."/>
        </authorList>
    </citation>
    <scope>NUCLEOTIDE SEQUENCE [LARGE SCALE GENOMIC DNA]</scope>
    <source>
        <strain evidence="13 14">ATCC 52028</strain>
    </source>
</reference>
<gene>
    <name evidence="11" type="ORF">CAUPRSCDRAFT_6471</name>
    <name evidence="12" type="ORF">CXG81DRAFT_15501</name>
</gene>
<evidence type="ECO:0000256" key="7">
    <source>
        <dbReference type="ARBA" id="ARBA00023146"/>
    </source>
</evidence>
<dbReference type="Proteomes" id="UP000274922">
    <property type="component" value="Unassembled WGS sequence"/>
</dbReference>
<evidence type="ECO:0000256" key="1">
    <source>
        <dbReference type="ARBA" id="ARBA00008226"/>
    </source>
</evidence>
<organism evidence="11 13">
    <name type="scientific">Caulochytrium protostelioides</name>
    <dbReference type="NCBI Taxonomy" id="1555241"/>
    <lineage>
        <taxon>Eukaryota</taxon>
        <taxon>Fungi</taxon>
        <taxon>Fungi incertae sedis</taxon>
        <taxon>Chytridiomycota</taxon>
        <taxon>Chytridiomycota incertae sedis</taxon>
        <taxon>Chytridiomycetes</taxon>
        <taxon>Caulochytriales</taxon>
        <taxon>Caulochytriaceae</taxon>
        <taxon>Caulochytrium</taxon>
    </lineage>
</organism>
<dbReference type="CDD" id="cd00778">
    <property type="entry name" value="ProRS_core_arch_euk"/>
    <property type="match status" value="1"/>
</dbReference>
<keyword evidence="3" id="KW-0436">Ligase</keyword>